<evidence type="ECO:0000313" key="4">
    <source>
        <dbReference type="EMBL" id="CAE1323709.1"/>
    </source>
</evidence>
<evidence type="ECO:0000256" key="3">
    <source>
        <dbReference type="SAM" id="SignalP"/>
    </source>
</evidence>
<organism evidence="4 5">
    <name type="scientific">Acanthosepion pharaonis</name>
    <name type="common">Pharaoh cuttlefish</name>
    <name type="synonym">Sepia pharaonis</name>
    <dbReference type="NCBI Taxonomy" id="158019"/>
    <lineage>
        <taxon>Eukaryota</taxon>
        <taxon>Metazoa</taxon>
        <taxon>Spiralia</taxon>
        <taxon>Lophotrochozoa</taxon>
        <taxon>Mollusca</taxon>
        <taxon>Cephalopoda</taxon>
        <taxon>Coleoidea</taxon>
        <taxon>Decapodiformes</taxon>
        <taxon>Sepiida</taxon>
        <taxon>Sepiina</taxon>
        <taxon>Sepiidae</taxon>
        <taxon>Acanthosepion</taxon>
    </lineage>
</organism>
<dbReference type="AlphaFoldDB" id="A0A812EH23"/>
<sequence length="366" mass="41636">MHLNLLNEFLLIFCAVFLMSANSLNDHSLNNTIFMYTSDGQCTFKEYNPTKVLHLDPNVDQRISADGSRSAKSTICTVTFAIKSNEKLKLSMDFLEIQTCNMTASLYLLLERNKLEKRKEFNCNTTYDHKPIYLHGGPHYYGILEINKVHFHDTKFILRAKVTIIPDLITTTHWPTTLIKGQSSTKQTSLDPSSHTLLLAIGIVIPLILLVASAFTYHVWHRSQQRLSNVNSSSFTFSRILRQRRDARRNTQRNQSQSTQQRSHIRTIGDLYGDPFDFLAWEEFFGCFSSMDFPKPVELPPYPGYDSPPPYESVVNETQGLETIIQPPPPPAPAPSVHQLRHQSTMVAMHSDSETVRSPSGMETTV</sequence>
<dbReference type="EMBL" id="CAHIKZ030005381">
    <property type="protein sequence ID" value="CAE1323709.1"/>
    <property type="molecule type" value="Genomic_DNA"/>
</dbReference>
<keyword evidence="2" id="KW-1133">Transmembrane helix</keyword>
<feature type="chain" id="PRO_5033039973" evidence="3">
    <location>
        <begin position="24"/>
        <end position="366"/>
    </location>
</feature>
<dbReference type="OrthoDB" id="10457754at2759"/>
<feature type="transmembrane region" description="Helical" evidence="2">
    <location>
        <begin position="197"/>
        <end position="220"/>
    </location>
</feature>
<keyword evidence="2" id="KW-0472">Membrane</keyword>
<gene>
    <name evidence="4" type="ORF">SPHA_73563</name>
</gene>
<dbReference type="Proteomes" id="UP000597762">
    <property type="component" value="Unassembled WGS sequence"/>
</dbReference>
<keyword evidence="3" id="KW-0732">Signal</keyword>
<evidence type="ECO:0000313" key="5">
    <source>
        <dbReference type="Proteomes" id="UP000597762"/>
    </source>
</evidence>
<evidence type="ECO:0000256" key="2">
    <source>
        <dbReference type="SAM" id="Phobius"/>
    </source>
</evidence>
<feature type="region of interest" description="Disordered" evidence="1">
    <location>
        <begin position="244"/>
        <end position="266"/>
    </location>
</feature>
<protein>
    <submittedName>
        <fullName evidence="4">Uncharacterized protein</fullName>
    </submittedName>
</protein>
<name>A0A812EH23_ACAPH</name>
<proteinExistence type="predicted"/>
<feature type="signal peptide" evidence="3">
    <location>
        <begin position="1"/>
        <end position="23"/>
    </location>
</feature>
<keyword evidence="2" id="KW-0812">Transmembrane</keyword>
<evidence type="ECO:0000256" key="1">
    <source>
        <dbReference type="SAM" id="MobiDB-lite"/>
    </source>
</evidence>
<comment type="caution">
    <text evidence="4">The sequence shown here is derived from an EMBL/GenBank/DDBJ whole genome shotgun (WGS) entry which is preliminary data.</text>
</comment>
<accession>A0A812EH23</accession>
<keyword evidence="5" id="KW-1185">Reference proteome</keyword>
<feature type="compositionally biased region" description="Low complexity" evidence="1">
    <location>
        <begin position="252"/>
        <end position="262"/>
    </location>
</feature>
<reference evidence="4" key="1">
    <citation type="submission" date="2021-01" db="EMBL/GenBank/DDBJ databases">
        <authorList>
            <person name="Li R."/>
            <person name="Bekaert M."/>
        </authorList>
    </citation>
    <scope>NUCLEOTIDE SEQUENCE</scope>
    <source>
        <strain evidence="4">Farmed</strain>
    </source>
</reference>